<reference evidence="1" key="1">
    <citation type="submission" date="2020-05" db="EMBL/GenBank/DDBJ databases">
        <title>WGS assembly of Panicum virgatum.</title>
        <authorList>
            <person name="Lovell J.T."/>
            <person name="Jenkins J."/>
            <person name="Shu S."/>
            <person name="Juenger T.E."/>
            <person name="Schmutz J."/>
        </authorList>
    </citation>
    <scope>NUCLEOTIDE SEQUENCE</scope>
    <source>
        <strain evidence="1">AP13</strain>
    </source>
</reference>
<evidence type="ECO:0008006" key="3">
    <source>
        <dbReference type="Google" id="ProtNLM"/>
    </source>
</evidence>
<evidence type="ECO:0000313" key="2">
    <source>
        <dbReference type="Proteomes" id="UP000823388"/>
    </source>
</evidence>
<evidence type="ECO:0000313" key="1">
    <source>
        <dbReference type="EMBL" id="KAG2631652.1"/>
    </source>
</evidence>
<proteinExistence type="predicted"/>
<dbReference type="Proteomes" id="UP000823388">
    <property type="component" value="Chromosome 2N"/>
</dbReference>
<sequence length="105" mass="12362">MHYGALKKERFLPIKERFIKRVTAWSEKYLSSGGKEVLIKLVAQAILTYVMSVFHLSDTLCDELTKVVRKYWWGESDDQRKAHWIAWKKFTRCKGQGGLHKIFSL</sequence>
<comment type="caution">
    <text evidence="1">The sequence shown here is derived from an EMBL/GenBank/DDBJ whole genome shotgun (WGS) entry which is preliminary data.</text>
</comment>
<organism evidence="1 2">
    <name type="scientific">Panicum virgatum</name>
    <name type="common">Blackwell switchgrass</name>
    <dbReference type="NCBI Taxonomy" id="38727"/>
    <lineage>
        <taxon>Eukaryota</taxon>
        <taxon>Viridiplantae</taxon>
        <taxon>Streptophyta</taxon>
        <taxon>Embryophyta</taxon>
        <taxon>Tracheophyta</taxon>
        <taxon>Spermatophyta</taxon>
        <taxon>Magnoliopsida</taxon>
        <taxon>Liliopsida</taxon>
        <taxon>Poales</taxon>
        <taxon>Poaceae</taxon>
        <taxon>PACMAD clade</taxon>
        <taxon>Panicoideae</taxon>
        <taxon>Panicodae</taxon>
        <taxon>Paniceae</taxon>
        <taxon>Panicinae</taxon>
        <taxon>Panicum</taxon>
        <taxon>Panicum sect. Hiantes</taxon>
    </lineage>
</organism>
<dbReference type="AlphaFoldDB" id="A0A8T0V5F9"/>
<gene>
    <name evidence="1" type="ORF">PVAP13_2NG040319</name>
</gene>
<dbReference type="PANTHER" id="PTHR33116">
    <property type="entry name" value="REVERSE TRANSCRIPTASE ZINC-BINDING DOMAIN-CONTAINING PROTEIN-RELATED-RELATED"/>
    <property type="match status" value="1"/>
</dbReference>
<dbReference type="PANTHER" id="PTHR33116:SF86">
    <property type="entry name" value="REVERSE TRANSCRIPTASE DOMAIN-CONTAINING PROTEIN"/>
    <property type="match status" value="1"/>
</dbReference>
<accession>A0A8T0V5F9</accession>
<keyword evidence="2" id="KW-1185">Reference proteome</keyword>
<protein>
    <recommendedName>
        <fullName evidence="3">Reverse transcriptase</fullName>
    </recommendedName>
</protein>
<name>A0A8T0V5F9_PANVG</name>
<dbReference type="EMBL" id="CM029040">
    <property type="protein sequence ID" value="KAG2631652.1"/>
    <property type="molecule type" value="Genomic_DNA"/>
</dbReference>